<dbReference type="Gene3D" id="2.30.30.30">
    <property type="match status" value="1"/>
</dbReference>
<dbReference type="PROSITE" id="PS01108">
    <property type="entry name" value="RIBOSOMAL_L24"/>
    <property type="match status" value="1"/>
</dbReference>
<evidence type="ECO:0000256" key="4">
    <source>
        <dbReference type="ARBA" id="ARBA00035206"/>
    </source>
</evidence>
<evidence type="ECO:0000256" key="6">
    <source>
        <dbReference type="RuleBase" id="RU003477"/>
    </source>
</evidence>
<gene>
    <name evidence="5" type="primary">rplX</name>
    <name evidence="8" type="ORF">A2677_01845</name>
</gene>
<comment type="function">
    <text evidence="5">One of two assembly initiator proteins, it binds directly to the 5'-end of the 23S rRNA, where it nucleates assembly of the 50S subunit.</text>
</comment>
<sequence length="104" mass="11739">MSFHIKINDTVKVLAGKNKGKTGKVIQVLPKDHQVVVENVNKMFKHMRSPRRGEKGQRIEFAAPLPISKVMIVCPKCGKTARMNLVREGAKRSRVCKKCKVEID</sequence>
<dbReference type="InterPro" id="IPR005824">
    <property type="entry name" value="KOW"/>
</dbReference>
<dbReference type="InterPro" id="IPR014722">
    <property type="entry name" value="Rib_uL2_dom2"/>
</dbReference>
<dbReference type="EMBL" id="MHKK01000011">
    <property type="protein sequence ID" value="OGY90398.1"/>
    <property type="molecule type" value="Genomic_DNA"/>
</dbReference>
<keyword evidence="3 5" id="KW-0687">Ribonucleoprotein</keyword>
<accession>A0A1G2BMQ9</accession>
<dbReference type="InterPro" id="IPR003256">
    <property type="entry name" value="Ribosomal_uL24"/>
</dbReference>
<feature type="domain" description="KOW" evidence="7">
    <location>
        <begin position="4"/>
        <end position="31"/>
    </location>
</feature>
<keyword evidence="5" id="KW-0694">RNA-binding</keyword>
<evidence type="ECO:0000313" key="8">
    <source>
        <dbReference type="EMBL" id="OGY90398.1"/>
    </source>
</evidence>
<reference evidence="8 9" key="1">
    <citation type="journal article" date="2016" name="Nat. Commun.">
        <title>Thousands of microbial genomes shed light on interconnected biogeochemical processes in an aquifer system.</title>
        <authorList>
            <person name="Anantharaman K."/>
            <person name="Brown C.T."/>
            <person name="Hug L.A."/>
            <person name="Sharon I."/>
            <person name="Castelle C.J."/>
            <person name="Probst A.J."/>
            <person name="Thomas B.C."/>
            <person name="Singh A."/>
            <person name="Wilkins M.J."/>
            <person name="Karaoz U."/>
            <person name="Brodie E.L."/>
            <person name="Williams K.H."/>
            <person name="Hubbard S.S."/>
            <person name="Banfield J.F."/>
        </authorList>
    </citation>
    <scope>NUCLEOTIDE SEQUENCE [LARGE SCALE GENOMIC DNA]</scope>
</reference>
<name>A0A1G2BMQ9_9BACT</name>
<dbReference type="InterPro" id="IPR041988">
    <property type="entry name" value="Ribosomal_uL24_KOW"/>
</dbReference>
<dbReference type="InterPro" id="IPR005825">
    <property type="entry name" value="Ribosomal_uL24_CS"/>
</dbReference>
<dbReference type="InterPro" id="IPR008991">
    <property type="entry name" value="Translation_prot_SH3-like_sf"/>
</dbReference>
<evidence type="ECO:0000256" key="1">
    <source>
        <dbReference type="ARBA" id="ARBA00010618"/>
    </source>
</evidence>
<dbReference type="AlphaFoldDB" id="A0A1G2BMQ9"/>
<dbReference type="NCBIfam" id="TIGR01079">
    <property type="entry name" value="rplX_bact"/>
    <property type="match status" value="1"/>
</dbReference>
<evidence type="ECO:0000259" key="7">
    <source>
        <dbReference type="SMART" id="SM00739"/>
    </source>
</evidence>
<dbReference type="Proteomes" id="UP000177817">
    <property type="component" value="Unassembled WGS sequence"/>
</dbReference>
<dbReference type="SUPFAM" id="SSF50104">
    <property type="entry name" value="Translation proteins SH3-like domain"/>
    <property type="match status" value="1"/>
</dbReference>
<dbReference type="GO" id="GO:1990904">
    <property type="term" value="C:ribonucleoprotein complex"/>
    <property type="evidence" value="ECO:0007669"/>
    <property type="project" value="UniProtKB-KW"/>
</dbReference>
<comment type="similarity">
    <text evidence="1 5 6">Belongs to the universal ribosomal protein uL24 family.</text>
</comment>
<dbReference type="PANTHER" id="PTHR12903">
    <property type="entry name" value="MITOCHONDRIAL RIBOSOMAL PROTEIN L24"/>
    <property type="match status" value="1"/>
</dbReference>
<comment type="caution">
    <text evidence="8">The sequence shown here is derived from an EMBL/GenBank/DDBJ whole genome shotgun (WGS) entry which is preliminary data.</text>
</comment>
<dbReference type="HAMAP" id="MF_01326_B">
    <property type="entry name" value="Ribosomal_uL24_B"/>
    <property type="match status" value="1"/>
</dbReference>
<dbReference type="InterPro" id="IPR057264">
    <property type="entry name" value="Ribosomal_uL24_C"/>
</dbReference>
<dbReference type="CDD" id="cd06089">
    <property type="entry name" value="KOW_RPL26"/>
    <property type="match status" value="1"/>
</dbReference>
<comment type="subunit">
    <text evidence="5">Part of the 50S ribosomal subunit.</text>
</comment>
<evidence type="ECO:0000256" key="2">
    <source>
        <dbReference type="ARBA" id="ARBA00022980"/>
    </source>
</evidence>
<dbReference type="SMART" id="SM00739">
    <property type="entry name" value="KOW"/>
    <property type="match status" value="1"/>
</dbReference>
<protein>
    <recommendedName>
        <fullName evidence="4 5">Large ribosomal subunit protein uL24</fullName>
    </recommendedName>
</protein>
<keyword evidence="5" id="KW-0699">rRNA-binding</keyword>
<dbReference type="Pfam" id="PF17136">
    <property type="entry name" value="ribosomal_L24"/>
    <property type="match status" value="1"/>
</dbReference>
<evidence type="ECO:0000256" key="3">
    <source>
        <dbReference type="ARBA" id="ARBA00023274"/>
    </source>
</evidence>
<dbReference type="GO" id="GO:0003735">
    <property type="term" value="F:structural constituent of ribosome"/>
    <property type="evidence" value="ECO:0007669"/>
    <property type="project" value="InterPro"/>
</dbReference>
<dbReference type="GO" id="GO:0019843">
    <property type="term" value="F:rRNA binding"/>
    <property type="evidence" value="ECO:0007669"/>
    <property type="project" value="UniProtKB-UniRule"/>
</dbReference>
<dbReference type="Pfam" id="PF00467">
    <property type="entry name" value="KOW"/>
    <property type="match status" value="1"/>
</dbReference>
<proteinExistence type="inferred from homology"/>
<dbReference type="GO" id="GO:0005840">
    <property type="term" value="C:ribosome"/>
    <property type="evidence" value="ECO:0007669"/>
    <property type="project" value="UniProtKB-KW"/>
</dbReference>
<comment type="function">
    <text evidence="5">One of the proteins that surrounds the polypeptide exit tunnel on the outside of the subunit.</text>
</comment>
<evidence type="ECO:0000256" key="5">
    <source>
        <dbReference type="HAMAP-Rule" id="MF_01326"/>
    </source>
</evidence>
<dbReference type="GO" id="GO:0006412">
    <property type="term" value="P:translation"/>
    <property type="evidence" value="ECO:0007669"/>
    <property type="project" value="UniProtKB-UniRule"/>
</dbReference>
<keyword evidence="2 5" id="KW-0689">Ribosomal protein</keyword>
<evidence type="ECO:0000313" key="9">
    <source>
        <dbReference type="Proteomes" id="UP000177817"/>
    </source>
</evidence>
<organism evidence="8 9">
    <name type="scientific">Candidatus Komeilibacteria bacterium RIFCSPHIGHO2_01_FULL_52_14</name>
    <dbReference type="NCBI Taxonomy" id="1798549"/>
    <lineage>
        <taxon>Bacteria</taxon>
        <taxon>Candidatus Komeiliibacteriota</taxon>
    </lineage>
</organism>